<accession>T0IMW4</accession>
<reference evidence="2 3" key="1">
    <citation type="journal article" date="2013" name="Genome Announc.">
        <title>Draft Genome Sequence of Sphingobium ummariense Strain RL-3, a Hexachlorocyclohexane-Degrading Bacterium.</title>
        <authorList>
            <person name="Kohli P."/>
            <person name="Dua A."/>
            <person name="Sangwan N."/>
            <person name="Oldach P."/>
            <person name="Khurana J.P."/>
            <person name="Lal R."/>
        </authorList>
    </citation>
    <scope>NUCLEOTIDE SEQUENCE [LARGE SCALE GENOMIC DNA]</scope>
    <source>
        <strain evidence="2 3">RL-3</strain>
    </source>
</reference>
<dbReference type="SUPFAM" id="SSF56747">
    <property type="entry name" value="Prim-pol domain"/>
    <property type="match status" value="1"/>
</dbReference>
<dbReference type="PATRIC" id="fig|1346791.3.peg.4143"/>
<keyword evidence="3" id="KW-1185">Reference proteome</keyword>
<dbReference type="InterPro" id="IPR015330">
    <property type="entry name" value="DNA_primase/pol_bifunc_N"/>
</dbReference>
<comment type="caution">
    <text evidence="2">The sequence shown here is derived from an EMBL/GenBank/DDBJ whole genome shotgun (WGS) entry which is preliminary data.</text>
</comment>
<proteinExistence type="predicted"/>
<evidence type="ECO:0000259" key="1">
    <source>
        <dbReference type="SMART" id="SM00943"/>
    </source>
</evidence>
<evidence type="ECO:0000313" key="3">
    <source>
        <dbReference type="Proteomes" id="UP000015523"/>
    </source>
</evidence>
<dbReference type="SMART" id="SM00943">
    <property type="entry name" value="Prim-Pol"/>
    <property type="match status" value="1"/>
</dbReference>
<dbReference type="Gene3D" id="3.40.50.300">
    <property type="entry name" value="P-loop containing nucleotide triphosphate hydrolases"/>
    <property type="match status" value="1"/>
</dbReference>
<dbReference type="STRING" id="1346791.M529_21425"/>
<dbReference type="OrthoDB" id="9763644at2"/>
<organism evidence="2 3">
    <name type="scientific">Sphingobium ummariense RL-3</name>
    <dbReference type="NCBI Taxonomy" id="1346791"/>
    <lineage>
        <taxon>Bacteria</taxon>
        <taxon>Pseudomonadati</taxon>
        <taxon>Pseudomonadota</taxon>
        <taxon>Alphaproteobacteria</taxon>
        <taxon>Sphingomonadales</taxon>
        <taxon>Sphingomonadaceae</taxon>
        <taxon>Sphingobium</taxon>
    </lineage>
</organism>
<dbReference type="CDD" id="cd04859">
    <property type="entry name" value="Prim_Pol"/>
    <property type="match status" value="1"/>
</dbReference>
<protein>
    <recommendedName>
        <fullName evidence="1">DNA primase/polymerase bifunctional N-terminal domain-containing protein</fullName>
    </recommendedName>
</protein>
<feature type="domain" description="DNA primase/polymerase bifunctional N-terminal" evidence="1">
    <location>
        <begin position="22"/>
        <end position="177"/>
    </location>
</feature>
<dbReference type="Pfam" id="PF13481">
    <property type="entry name" value="AAA_25"/>
    <property type="match status" value="1"/>
</dbReference>
<dbReference type="Proteomes" id="UP000015523">
    <property type="component" value="Unassembled WGS sequence"/>
</dbReference>
<dbReference type="SUPFAM" id="SSF52540">
    <property type="entry name" value="P-loop containing nucleoside triphosphate hydrolases"/>
    <property type="match status" value="1"/>
</dbReference>
<dbReference type="RefSeq" id="WP_021319858.1">
    <property type="nucleotide sequence ID" value="NZ_AUWY01000126.1"/>
</dbReference>
<dbReference type="Pfam" id="PF09250">
    <property type="entry name" value="Prim-Pol"/>
    <property type="match status" value="1"/>
</dbReference>
<evidence type="ECO:0000313" key="2">
    <source>
        <dbReference type="EMBL" id="EQB30135.1"/>
    </source>
</evidence>
<name>T0IMW4_9SPHN</name>
<dbReference type="AlphaFoldDB" id="T0IMW4"/>
<dbReference type="eggNOG" id="COG3598">
    <property type="taxonomic scope" value="Bacteria"/>
</dbReference>
<dbReference type="EMBL" id="AUWY01000126">
    <property type="protein sequence ID" value="EQB30135.1"/>
    <property type="molecule type" value="Genomic_DNA"/>
</dbReference>
<sequence length="661" mass="70137">MATSVIDVLRSKAEPADMREAALAWAARGFKVFPIAAGTKKPLVADFPAVATGNPDEVRALWTDPVLDGWALPHNVGVLTGGDLLVLDVDTKRGKPGLASLAALELGEPTLTVRTPSGGQHLYFRTEREVANSADHPGPGLDVRGHHGYVLAPGSATDVGRYEIERDAAVAAAPPHLLAQLAAPRERADTAAPATDLDMPEAIERAREFLRTREPAVEGQGGDDWTYRTAAIVKDMGLSAVMALDVMSDWNERCAPPWSVDELEAKVENAFAYGLSAAGSQSVALAFAGIGEIPPPRYIQPQRAPLQWSDDPGGDQPIRWLLKGILPRNGVGIIYGAPKSGKSFVAFDLSARLAAGLPWFNVRTPKEPIGALLLLGEGAGTVRTRLQAFRLAAGTDFPPLAWASVANLSTAAGLAAAREIIADAVAGMASRGLRLGMIVVDTLASALGLEDENSAPEVTAALKALEALAAEFDVAVLGIHHAGKNGQDRGSSAFRAACDVMLAVERSEPVAGQANNHRQISVVLNRNGEGDWSANFTLDRVVLGVDEDGDEITSCTVRPAGASPAELDRREIVMAQFDPCTIHIEGHRLPGDRWGLTRTMLSRRCKEVWDVKDEAAKSAVKRAVAELLRSGRLEEITVTGDKYLVAIDQRIGGDIAAASLF</sequence>
<dbReference type="InterPro" id="IPR027417">
    <property type="entry name" value="P-loop_NTPase"/>
</dbReference>
<gene>
    <name evidence="2" type="ORF">M529_21425</name>
</gene>